<proteinExistence type="predicted"/>
<dbReference type="Gene3D" id="2.30.40.10">
    <property type="entry name" value="Urease, subunit C, domain 1"/>
    <property type="match status" value="1"/>
</dbReference>
<dbReference type="Pfam" id="PF07969">
    <property type="entry name" value="Amidohydro_3"/>
    <property type="match status" value="1"/>
</dbReference>
<dbReference type="SUPFAM" id="SSF51338">
    <property type="entry name" value="Composite domain of metallo-dependent hydrolases"/>
    <property type="match status" value="1"/>
</dbReference>
<dbReference type="AlphaFoldDB" id="A0A844Y1E5"/>
<keyword evidence="3" id="KW-1185">Reference proteome</keyword>
<feature type="domain" description="Amidohydrolase 3" evidence="1">
    <location>
        <begin position="101"/>
        <end position="584"/>
    </location>
</feature>
<gene>
    <name evidence="2" type="ORF">GRI42_08005</name>
</gene>
<organism evidence="2 3">
    <name type="scientific">Qipengyuania gaetbuli</name>
    <dbReference type="NCBI Taxonomy" id="266952"/>
    <lineage>
        <taxon>Bacteria</taxon>
        <taxon>Pseudomonadati</taxon>
        <taxon>Pseudomonadota</taxon>
        <taxon>Alphaproteobacteria</taxon>
        <taxon>Sphingomonadales</taxon>
        <taxon>Erythrobacteraceae</taxon>
        <taxon>Qipengyuania</taxon>
    </lineage>
</organism>
<dbReference type="Proteomes" id="UP000444185">
    <property type="component" value="Unassembled WGS sequence"/>
</dbReference>
<dbReference type="Gene3D" id="3.20.20.140">
    <property type="entry name" value="Metal-dependent hydrolases"/>
    <property type="match status" value="1"/>
</dbReference>
<dbReference type="OrthoDB" id="9811399at2"/>
<accession>A0A844Y1E5</accession>
<dbReference type="GO" id="GO:0016810">
    <property type="term" value="F:hydrolase activity, acting on carbon-nitrogen (but not peptide) bonds"/>
    <property type="evidence" value="ECO:0007669"/>
    <property type="project" value="InterPro"/>
</dbReference>
<reference evidence="2 3" key="1">
    <citation type="submission" date="2019-12" db="EMBL/GenBank/DDBJ databases">
        <title>Genomic-based taxomic classification of the family Erythrobacteraceae.</title>
        <authorList>
            <person name="Xu L."/>
        </authorList>
    </citation>
    <scope>NUCLEOTIDE SEQUENCE [LARGE SCALE GENOMIC DNA]</scope>
    <source>
        <strain evidence="2 3">DSM 16225</strain>
    </source>
</reference>
<dbReference type="InterPro" id="IPR033932">
    <property type="entry name" value="YtcJ-like"/>
</dbReference>
<dbReference type="InterPro" id="IPR032466">
    <property type="entry name" value="Metal_Hydrolase"/>
</dbReference>
<name>A0A844Y1E5_9SPHN</name>
<evidence type="ECO:0000259" key="1">
    <source>
        <dbReference type="Pfam" id="PF07969"/>
    </source>
</evidence>
<evidence type="ECO:0000313" key="2">
    <source>
        <dbReference type="EMBL" id="MXO51247.1"/>
    </source>
</evidence>
<dbReference type="RefSeq" id="WP_160607851.1">
    <property type="nucleotide sequence ID" value="NZ_WTYF01000004.1"/>
</dbReference>
<comment type="caution">
    <text evidence="2">The sequence shown here is derived from an EMBL/GenBank/DDBJ whole genome shotgun (WGS) entry which is preliminary data.</text>
</comment>
<keyword evidence="2" id="KW-0378">Hydrolase</keyword>
<dbReference type="CDD" id="cd01300">
    <property type="entry name" value="YtcJ_like"/>
    <property type="match status" value="1"/>
</dbReference>
<dbReference type="InterPro" id="IPR011059">
    <property type="entry name" value="Metal-dep_hydrolase_composite"/>
</dbReference>
<evidence type="ECO:0000313" key="3">
    <source>
        <dbReference type="Proteomes" id="UP000444185"/>
    </source>
</evidence>
<dbReference type="PROSITE" id="PS51257">
    <property type="entry name" value="PROKAR_LIPOPROTEIN"/>
    <property type="match status" value="1"/>
</dbReference>
<dbReference type="SUPFAM" id="SSF51556">
    <property type="entry name" value="Metallo-dependent hydrolases"/>
    <property type="match status" value="1"/>
</dbReference>
<dbReference type="PANTHER" id="PTHR22642:SF2">
    <property type="entry name" value="PROTEIN LONG AFTER FAR-RED 3"/>
    <property type="match status" value="1"/>
</dbReference>
<sequence>MGNRGRQARGAALTTIAASALLAGCATGPALDDPADLILVNARVYTLSWGDPDGEGKPAADAPYRGGEWHPDAEAVAIDDGRIVFAGDVRNALALRGSDTRVVDLEGATVLPGLVDSHTHVVEFGAKLDAVDLTDVATEAQAVALVAERAKSVPKGEWIFGAGWDEGAWANDYPDKALLSAAVPDHPVVLRSLHGFALWANQAALDAGGLTATGAVPEGGEMQLGADGRPNGLFLNRATTMLDAAIPPTPLETAKRQTRAGLMQMARDGFVTVHEAGADTRSMETFEALEAESKLPIRVYAMLSLRDEPLMRRWIARGPDGDAGSMLVTRSVKAYYDGALGSRGARLLEDYSDKPGHRGVSGSGYGFDRALNDTAMQAGFQTGIHAIGDAGNREALDILEAEFRQHPHTQANRHRIEHAQVISPLDMGRFAQLGVIASMEPPHAVEDKTWAEDRLGPERILGAYAWRTLRRSGAMLTFNADNPGSDHSIFYGLHAAVTRRDKDRQPEGGWYGQEAVTIEEAIRAYTIWSAYAAFREKETGIIAQGRWADLTVMDIDPFALAKDRPGDMLNGRIMMTVVNGAVVYER</sequence>
<dbReference type="InterPro" id="IPR013108">
    <property type="entry name" value="Amidohydro_3"/>
</dbReference>
<dbReference type="PANTHER" id="PTHR22642">
    <property type="entry name" value="IMIDAZOLONEPROPIONASE"/>
    <property type="match status" value="1"/>
</dbReference>
<dbReference type="Gene3D" id="3.10.310.70">
    <property type="match status" value="1"/>
</dbReference>
<dbReference type="EMBL" id="WTYF01000004">
    <property type="protein sequence ID" value="MXO51247.1"/>
    <property type="molecule type" value="Genomic_DNA"/>
</dbReference>
<protein>
    <submittedName>
        <fullName evidence="2">Amidohydrolase family protein</fullName>
    </submittedName>
</protein>